<evidence type="ECO:0000256" key="7">
    <source>
        <dbReference type="ARBA" id="ARBA00022827"/>
    </source>
</evidence>
<gene>
    <name evidence="11" type="primary">mnmG</name>
    <name evidence="11" type="synonym">gidA</name>
    <name evidence="13" type="ORF">X929_06180</name>
</gene>
<evidence type="ECO:0000256" key="9">
    <source>
        <dbReference type="ARBA" id="ARBA00025948"/>
    </source>
</evidence>
<comment type="caution">
    <text evidence="13">The sequence shown here is derived from an EMBL/GenBank/DDBJ whole genome shotgun (WGS) entry which is preliminary data.</text>
</comment>
<dbReference type="Pfam" id="PF21680">
    <property type="entry name" value="GIDA_C_1st"/>
    <property type="match status" value="1"/>
</dbReference>
<dbReference type="NCBIfam" id="TIGR00136">
    <property type="entry name" value="mnmG_gidA"/>
    <property type="match status" value="1"/>
</dbReference>
<evidence type="ECO:0000256" key="6">
    <source>
        <dbReference type="ARBA" id="ARBA00022694"/>
    </source>
</evidence>
<dbReference type="InterPro" id="IPR004416">
    <property type="entry name" value="MnmG"/>
</dbReference>
<dbReference type="RefSeq" id="WP_103067134.1">
    <property type="nucleotide sequence ID" value="NZ_AZRL01000016.1"/>
</dbReference>
<evidence type="ECO:0000256" key="11">
    <source>
        <dbReference type="HAMAP-Rule" id="MF_00129"/>
    </source>
</evidence>
<evidence type="ECO:0000256" key="10">
    <source>
        <dbReference type="ARBA" id="ARBA00031800"/>
    </source>
</evidence>
<dbReference type="SUPFAM" id="SSF51905">
    <property type="entry name" value="FAD/NAD(P)-binding domain"/>
    <property type="match status" value="1"/>
</dbReference>
<keyword evidence="7 11" id="KW-0274">FAD</keyword>
<keyword evidence="11" id="KW-0963">Cytoplasm</keyword>
<dbReference type="InterPro" id="IPR002218">
    <property type="entry name" value="MnmG-rel"/>
</dbReference>
<dbReference type="FunFam" id="1.10.150.570:FF:000001">
    <property type="entry name" value="tRNA uridine 5-carboxymethylaminomethyl modification enzyme MnmG"/>
    <property type="match status" value="1"/>
</dbReference>
<dbReference type="OrthoDB" id="9815560at2"/>
<dbReference type="GO" id="GO:0002098">
    <property type="term" value="P:tRNA wobble uridine modification"/>
    <property type="evidence" value="ECO:0007669"/>
    <property type="project" value="InterPro"/>
</dbReference>
<dbReference type="Gene3D" id="1.10.150.570">
    <property type="entry name" value="GidA associated domain, C-terminal subdomain"/>
    <property type="match status" value="1"/>
</dbReference>
<evidence type="ECO:0000259" key="12">
    <source>
        <dbReference type="SMART" id="SM01228"/>
    </source>
</evidence>
<comment type="subcellular location">
    <subcellularLocation>
        <location evidence="11">Cytoplasm</location>
    </subcellularLocation>
</comment>
<dbReference type="Gene3D" id="1.10.10.1800">
    <property type="entry name" value="tRNA uridine 5-carboxymethylaminomethyl modification enzyme MnmG/GidA"/>
    <property type="match status" value="1"/>
</dbReference>
<feature type="binding site" evidence="11">
    <location>
        <begin position="14"/>
        <end position="19"/>
    </location>
    <ligand>
        <name>FAD</name>
        <dbReference type="ChEBI" id="CHEBI:57692"/>
    </ligand>
</feature>
<dbReference type="GO" id="GO:0030488">
    <property type="term" value="P:tRNA methylation"/>
    <property type="evidence" value="ECO:0007669"/>
    <property type="project" value="TreeGrafter"/>
</dbReference>
<keyword evidence="6 11" id="KW-0819">tRNA processing</keyword>
<comment type="function">
    <text evidence="2 11">NAD-binding protein involved in the addition of a carboxymethylaminomethyl (cmnm) group at the wobble position (U34) of certain tRNAs, forming tRNA-cmnm(5)s(2)U34.</text>
</comment>
<dbReference type="InterPro" id="IPR047001">
    <property type="entry name" value="MnmG_C_subdom"/>
</dbReference>
<accession>A0A2K1NZX0</accession>
<dbReference type="PRINTS" id="PR00411">
    <property type="entry name" value="PNDRDTASEI"/>
</dbReference>
<evidence type="ECO:0000256" key="2">
    <source>
        <dbReference type="ARBA" id="ARBA00003717"/>
    </source>
</evidence>
<dbReference type="InterPro" id="IPR020595">
    <property type="entry name" value="MnmG-rel_CS"/>
</dbReference>
<comment type="caution">
    <text evidence="11">Lacks conserved residue(s) required for the propagation of feature annotation.</text>
</comment>
<organism evidence="13 14">
    <name type="scientific">Petrotoga olearia DSM 13574</name>
    <dbReference type="NCBI Taxonomy" id="1122955"/>
    <lineage>
        <taxon>Bacteria</taxon>
        <taxon>Thermotogati</taxon>
        <taxon>Thermotogota</taxon>
        <taxon>Thermotogae</taxon>
        <taxon>Petrotogales</taxon>
        <taxon>Petrotogaceae</taxon>
        <taxon>Petrotoga</taxon>
    </lineage>
</organism>
<evidence type="ECO:0000313" key="13">
    <source>
        <dbReference type="EMBL" id="PNR96078.1"/>
    </source>
</evidence>
<proteinExistence type="inferred from homology"/>
<evidence type="ECO:0000256" key="3">
    <source>
        <dbReference type="ARBA" id="ARBA00007653"/>
    </source>
</evidence>
<dbReference type="InterPro" id="IPR040131">
    <property type="entry name" value="MnmG_N"/>
</dbReference>
<dbReference type="AlphaFoldDB" id="A0A2K1NZX0"/>
<dbReference type="GO" id="GO:0050660">
    <property type="term" value="F:flavin adenine dinucleotide binding"/>
    <property type="evidence" value="ECO:0007669"/>
    <property type="project" value="UniProtKB-UniRule"/>
</dbReference>
<evidence type="ECO:0000256" key="4">
    <source>
        <dbReference type="ARBA" id="ARBA00020461"/>
    </source>
</evidence>
<feature type="binding site" evidence="11">
    <location>
        <begin position="276"/>
        <end position="290"/>
    </location>
    <ligand>
        <name>NAD(+)</name>
        <dbReference type="ChEBI" id="CHEBI:57540"/>
    </ligand>
</feature>
<name>A0A2K1NZX0_9BACT</name>
<dbReference type="FunFam" id="3.50.50.60:FF:000002">
    <property type="entry name" value="tRNA uridine 5-carboxymethylaminomethyl modification enzyme MnmG"/>
    <property type="match status" value="1"/>
</dbReference>
<dbReference type="EMBL" id="AZRL01000016">
    <property type="protein sequence ID" value="PNR96078.1"/>
    <property type="molecule type" value="Genomic_DNA"/>
</dbReference>
<dbReference type="Pfam" id="PF13932">
    <property type="entry name" value="SAM_GIDA_C"/>
    <property type="match status" value="1"/>
</dbReference>
<comment type="cofactor">
    <cofactor evidence="1 11">
        <name>FAD</name>
        <dbReference type="ChEBI" id="CHEBI:57692"/>
    </cofactor>
</comment>
<dbReference type="PROSITE" id="PS01280">
    <property type="entry name" value="GIDA_1"/>
    <property type="match status" value="1"/>
</dbReference>
<evidence type="ECO:0000256" key="1">
    <source>
        <dbReference type="ARBA" id="ARBA00001974"/>
    </source>
</evidence>
<dbReference type="SMART" id="SM01228">
    <property type="entry name" value="GIDA_assoc_3"/>
    <property type="match status" value="1"/>
</dbReference>
<dbReference type="Gene3D" id="3.50.50.60">
    <property type="entry name" value="FAD/NAD(P)-binding domain"/>
    <property type="match status" value="2"/>
</dbReference>
<dbReference type="InterPro" id="IPR036188">
    <property type="entry name" value="FAD/NAD-bd_sf"/>
</dbReference>
<evidence type="ECO:0000256" key="8">
    <source>
        <dbReference type="ARBA" id="ARBA00023027"/>
    </source>
</evidence>
<evidence type="ECO:0000256" key="5">
    <source>
        <dbReference type="ARBA" id="ARBA00022630"/>
    </source>
</evidence>
<keyword evidence="8 11" id="KW-0520">NAD</keyword>
<protein>
    <recommendedName>
        <fullName evidence="4 11">tRNA uridine 5-carboxymethylaminomethyl modification enzyme MnmG</fullName>
    </recommendedName>
    <alternativeName>
        <fullName evidence="10 11">Glucose-inhibited division protein A</fullName>
    </alternativeName>
</protein>
<dbReference type="InterPro" id="IPR049312">
    <property type="entry name" value="GIDA_C_N"/>
</dbReference>
<dbReference type="Pfam" id="PF01134">
    <property type="entry name" value="GIDA"/>
    <property type="match status" value="1"/>
</dbReference>
<dbReference type="InterPro" id="IPR044920">
    <property type="entry name" value="MnmG_C_subdom_sf"/>
</dbReference>
<reference evidence="13 14" key="1">
    <citation type="submission" date="2013-12" db="EMBL/GenBank/DDBJ databases">
        <title>Comparative genomics of Petrotoga isolates.</title>
        <authorList>
            <person name="Nesbo C.L."/>
            <person name="Charchuk R."/>
            <person name="Chow K."/>
        </authorList>
    </citation>
    <scope>NUCLEOTIDE SEQUENCE [LARGE SCALE GENOMIC DNA]</scope>
    <source>
        <strain evidence="13 14">DSM 13574</strain>
    </source>
</reference>
<dbReference type="HAMAP" id="MF_00129">
    <property type="entry name" value="MnmG_GidA"/>
    <property type="match status" value="1"/>
</dbReference>
<comment type="similarity">
    <text evidence="3 11">Belongs to the MnmG family.</text>
</comment>
<dbReference type="PANTHER" id="PTHR11806:SF0">
    <property type="entry name" value="PROTEIN MTO1 HOMOLOG, MITOCHONDRIAL"/>
    <property type="match status" value="1"/>
</dbReference>
<comment type="subunit">
    <text evidence="9 11">Homodimer. Heterotetramer of two MnmE and two MnmG subunits.</text>
</comment>
<dbReference type="PANTHER" id="PTHR11806">
    <property type="entry name" value="GLUCOSE INHIBITED DIVISION PROTEIN A"/>
    <property type="match status" value="1"/>
</dbReference>
<dbReference type="GO" id="GO:0005829">
    <property type="term" value="C:cytosol"/>
    <property type="evidence" value="ECO:0007669"/>
    <property type="project" value="TreeGrafter"/>
</dbReference>
<sequence length="625" mass="70974">MENRANSFDVIVVGAGHAGIEAALASAKMGMNTLILNINLDTLGWAPCNPAIGGPAKGVVTREIDALGGVQAKVTDETMINIRMLNTSKGIAVRALRAQIDKYDYSQKMKEILETTENLILRHGIAKSILVENGKVIGLETELGMKYFAKAIILTTGTFLRGKIFVGRNTFEAGRIGELPANSLTYSLIKEGLEVSRFKTGTPARLRKDSIDFSKFDIQETADEPLSFSYWSKPKVLSKDYPCYLGRTNSKTHEVIRRYIAFSPLYGDVKLIQTKGPRYCPSIEDKVMKFNKDSHQFFLEPESKHSKEIYLNGLSTSLPFEAQIEILKTIPGLENAIIERPAYAVEYDFVNPIQLKHNLETKKIEGLFLAGQINGTSGYEEAAGQGLMAGINAALKIREEEPFILDRSEAYLGVLIDDIITKGVDEPYRLLTSRAEYRLLLRHDNAHLRLYKYGYKYGLLSREQYDQLNRLEYLINQQIERLEQIKVSPNQVNNILLSKSSSKITQPVHMSELLKRSEISYADLKHLDEEAIEDNEVIEQIDIHFKYNGYFKRMQEEIYKMKELEKEKIPKDINFDEINNLAYEAKEKLKNIRPETFGQLLRIPGINPADAINLKIYLKQKDKIR</sequence>
<feature type="domain" description="tRNA uridine 5-carboxymethylaminomethyl modification enzyme C-terminal subdomain" evidence="12">
    <location>
        <begin position="545"/>
        <end position="616"/>
    </location>
</feature>
<keyword evidence="5 11" id="KW-0285">Flavoprotein</keyword>
<dbReference type="Proteomes" id="UP000236434">
    <property type="component" value="Unassembled WGS sequence"/>
</dbReference>
<dbReference type="InterPro" id="IPR026904">
    <property type="entry name" value="MnmG_C"/>
</dbReference>
<evidence type="ECO:0000313" key="14">
    <source>
        <dbReference type="Proteomes" id="UP000236434"/>
    </source>
</evidence>
<dbReference type="PROSITE" id="PS01281">
    <property type="entry name" value="GIDA_2"/>
    <property type="match status" value="1"/>
</dbReference>